<dbReference type="GO" id="GO:0019346">
    <property type="term" value="P:transsulfuration"/>
    <property type="evidence" value="ECO:0007669"/>
    <property type="project" value="InterPro"/>
</dbReference>
<dbReference type="Gene3D" id="3.40.640.10">
    <property type="entry name" value="Type I PLP-dependent aspartate aminotransferase-like (Major domain)"/>
    <property type="match status" value="1"/>
</dbReference>
<accession>B4R9W1</accession>
<dbReference type="Proteomes" id="UP000001868">
    <property type="component" value="Chromosome"/>
</dbReference>
<dbReference type="eggNOG" id="COG0626">
    <property type="taxonomic scope" value="Bacteria"/>
</dbReference>
<dbReference type="PIRSF" id="PIRSF001434">
    <property type="entry name" value="CGS"/>
    <property type="match status" value="1"/>
</dbReference>
<sequence>MRDPTLCLTPGDGLGGAFESLAVPVHRASTVVFPTVAAYQGRRDEIYDGFSYGLYGTPTSRELETRLARLEGAARTLALPSGFAAIAMTTLAAVRPGEEVLFPDTTYDTVRPFAERFLAGLGIGSRYYDPMIGAGLAEVLDGGTRLVWVESPGSMTMEVQDVPAIAAAAHARGAMVAADNTWATPLRFKALAHGVDFSVCALSKYVAGHSDVMMGSVSVNDVGLYRKLKDYSRFLGLGVSADESSLVLRGLETLAIRMDRAEQSARRLVDWVVAQPGVAEVRFPQLATSPGHALWRRDFTGGAGLFSVFLEDWTRPALAEAVESLQLFAIGASWGGTRSLVAVLDRPPLRTVAPPAHTGPVVRFSIGLEDPEDLLQDLARGFARLAAPDQGGGAQRRA</sequence>
<dbReference type="HOGENOM" id="CLU_018986_5_1_5"/>
<dbReference type="GO" id="GO:0030170">
    <property type="term" value="F:pyridoxal phosphate binding"/>
    <property type="evidence" value="ECO:0007669"/>
    <property type="project" value="InterPro"/>
</dbReference>
<name>B4R9W1_PHEZH</name>
<keyword evidence="9" id="KW-1185">Reference proteome</keyword>
<keyword evidence="4 8" id="KW-0456">Lyase</keyword>
<feature type="modified residue" description="N6-(pyridoxal phosphate)lysine" evidence="6">
    <location>
        <position position="204"/>
    </location>
</feature>
<evidence type="ECO:0000313" key="9">
    <source>
        <dbReference type="Proteomes" id="UP000001868"/>
    </source>
</evidence>
<comment type="catalytic activity">
    <reaction evidence="5">
        <text>L,L-cystathionine + H2O = L-homocysteine + pyruvate + NH4(+)</text>
        <dbReference type="Rhea" id="RHEA:13965"/>
        <dbReference type="ChEBI" id="CHEBI:15361"/>
        <dbReference type="ChEBI" id="CHEBI:15377"/>
        <dbReference type="ChEBI" id="CHEBI:28938"/>
        <dbReference type="ChEBI" id="CHEBI:58161"/>
        <dbReference type="ChEBI" id="CHEBI:58199"/>
    </reaction>
</comment>
<dbReference type="InterPro" id="IPR015421">
    <property type="entry name" value="PyrdxlP-dep_Trfase_major"/>
</dbReference>
<comment type="cofactor">
    <cofactor evidence="1 7">
        <name>pyridoxal 5'-phosphate</name>
        <dbReference type="ChEBI" id="CHEBI:597326"/>
    </cofactor>
</comment>
<proteinExistence type="inferred from homology"/>
<comment type="similarity">
    <text evidence="2 7">Belongs to the trans-sulfuration enzymes family.</text>
</comment>
<dbReference type="InterPro" id="IPR015424">
    <property type="entry name" value="PyrdxlP-dep_Trfase"/>
</dbReference>
<reference evidence="8 9" key="1">
    <citation type="journal article" date="2008" name="BMC Genomics">
        <title>Complete genome of Phenylobacterium zucineum - a novel facultative intracellular bacterium isolated from human erythroleukemia cell line K562.</title>
        <authorList>
            <person name="Luo Y."/>
            <person name="Xu X."/>
            <person name="Ding Z."/>
            <person name="Liu Z."/>
            <person name="Zhang B."/>
            <person name="Yan Z."/>
            <person name="Sun J."/>
            <person name="Hu S."/>
            <person name="Hu X."/>
        </authorList>
    </citation>
    <scope>NUCLEOTIDE SEQUENCE [LARGE SCALE GENOMIC DNA]</scope>
    <source>
        <strain evidence="8 9">HLK1</strain>
    </source>
</reference>
<evidence type="ECO:0000256" key="1">
    <source>
        <dbReference type="ARBA" id="ARBA00001933"/>
    </source>
</evidence>
<dbReference type="OrthoDB" id="9790858at2"/>
<dbReference type="Pfam" id="PF01053">
    <property type="entry name" value="Cys_Met_Meta_PP"/>
    <property type="match status" value="1"/>
</dbReference>
<organism evidence="8 9">
    <name type="scientific">Phenylobacterium zucineum (strain HLK1)</name>
    <dbReference type="NCBI Taxonomy" id="450851"/>
    <lineage>
        <taxon>Bacteria</taxon>
        <taxon>Pseudomonadati</taxon>
        <taxon>Pseudomonadota</taxon>
        <taxon>Alphaproteobacteria</taxon>
        <taxon>Caulobacterales</taxon>
        <taxon>Caulobacteraceae</taxon>
        <taxon>Phenylobacterium</taxon>
    </lineage>
</organism>
<dbReference type="GO" id="GO:0047804">
    <property type="term" value="F:cysteine-S-conjugate beta-lyase activity"/>
    <property type="evidence" value="ECO:0007669"/>
    <property type="project" value="InterPro"/>
</dbReference>
<evidence type="ECO:0000313" key="8">
    <source>
        <dbReference type="EMBL" id="ACG77875.1"/>
    </source>
</evidence>
<keyword evidence="3 6" id="KW-0663">Pyridoxal phosphate</keyword>
<dbReference type="InterPro" id="IPR000277">
    <property type="entry name" value="Cys/Met-Metab_PyrdxlP-dep_enz"/>
</dbReference>
<dbReference type="AlphaFoldDB" id="B4R9W1"/>
<dbReference type="KEGG" id="pzu:PHZ_c1462"/>
<dbReference type="FunFam" id="3.40.640.10:FF:000046">
    <property type="entry name" value="Cystathionine gamma-lyase"/>
    <property type="match status" value="1"/>
</dbReference>
<dbReference type="EMBL" id="CP000747">
    <property type="protein sequence ID" value="ACG77875.1"/>
    <property type="molecule type" value="Genomic_DNA"/>
</dbReference>
<protein>
    <submittedName>
        <fullName evidence="8">Cystathionine beta-lyase</fullName>
    </submittedName>
</protein>
<dbReference type="InterPro" id="IPR006233">
    <property type="entry name" value="Cys_b_lyase_bac"/>
</dbReference>
<dbReference type="STRING" id="450851.PHZ_c1462"/>
<evidence type="ECO:0000256" key="7">
    <source>
        <dbReference type="RuleBase" id="RU362118"/>
    </source>
</evidence>
<gene>
    <name evidence="8" type="ordered locus">PHZ_c1462</name>
</gene>
<evidence type="ECO:0000256" key="2">
    <source>
        <dbReference type="ARBA" id="ARBA00009077"/>
    </source>
</evidence>
<evidence type="ECO:0000256" key="4">
    <source>
        <dbReference type="ARBA" id="ARBA00023239"/>
    </source>
</evidence>
<evidence type="ECO:0000256" key="6">
    <source>
        <dbReference type="PIRSR" id="PIRSR001434-2"/>
    </source>
</evidence>
<evidence type="ECO:0000256" key="3">
    <source>
        <dbReference type="ARBA" id="ARBA00022898"/>
    </source>
</evidence>
<dbReference type="InterPro" id="IPR015422">
    <property type="entry name" value="PyrdxlP-dep_Trfase_small"/>
</dbReference>
<dbReference type="PANTHER" id="PTHR43500">
    <property type="entry name" value="CYSTATHIONINE BETA-LYASE-RELATED"/>
    <property type="match status" value="1"/>
</dbReference>
<evidence type="ECO:0000256" key="5">
    <source>
        <dbReference type="ARBA" id="ARBA00047517"/>
    </source>
</evidence>
<dbReference type="Gene3D" id="3.90.1150.10">
    <property type="entry name" value="Aspartate Aminotransferase, domain 1"/>
    <property type="match status" value="1"/>
</dbReference>
<dbReference type="NCBIfam" id="TIGR01324">
    <property type="entry name" value="cysta_beta_ly_B"/>
    <property type="match status" value="1"/>
</dbReference>
<dbReference type="PANTHER" id="PTHR43500:SF1">
    <property type="entry name" value="CYSTATHIONINE BETA-LYASE-RELATED"/>
    <property type="match status" value="1"/>
</dbReference>
<dbReference type="SUPFAM" id="SSF53383">
    <property type="entry name" value="PLP-dependent transferases"/>
    <property type="match status" value="1"/>
</dbReference>
<dbReference type="RefSeq" id="WP_012522019.1">
    <property type="nucleotide sequence ID" value="NC_011144.1"/>
</dbReference>
<dbReference type="GO" id="GO:0019450">
    <property type="term" value="P:L-cysteine catabolic process to pyruvate"/>
    <property type="evidence" value="ECO:0007669"/>
    <property type="project" value="TreeGrafter"/>
</dbReference>